<evidence type="ECO:0000256" key="2">
    <source>
        <dbReference type="ARBA" id="ARBA00022833"/>
    </source>
</evidence>
<dbReference type="GO" id="GO:0003677">
    <property type="term" value="F:DNA binding"/>
    <property type="evidence" value="ECO:0007669"/>
    <property type="project" value="UniProtKB-KW"/>
</dbReference>
<keyword evidence="3" id="KW-0805">Transcription regulation</keyword>
<dbReference type="GO" id="GO:0046872">
    <property type="term" value="F:metal ion binding"/>
    <property type="evidence" value="ECO:0007669"/>
    <property type="project" value="UniProtKB-KW"/>
</dbReference>
<evidence type="ECO:0000256" key="6">
    <source>
        <dbReference type="ARBA" id="ARBA00023242"/>
    </source>
</evidence>
<protein>
    <recommendedName>
        <fullName evidence="9">C6 zinc finger domain protein</fullName>
    </recommendedName>
</protein>
<dbReference type="AlphaFoldDB" id="A0A6A6UP79"/>
<dbReference type="PANTHER" id="PTHR36206">
    <property type="entry name" value="ASPERCRYPTIN BIOSYNTHESIS CLUSTER-SPECIFIC TRANSCRIPTION REGULATOR ATNN-RELATED"/>
    <property type="match status" value="1"/>
</dbReference>
<reference evidence="7" key="1">
    <citation type="journal article" date="2020" name="Stud. Mycol.">
        <title>101 Dothideomycetes genomes: a test case for predicting lifestyles and emergence of pathogens.</title>
        <authorList>
            <person name="Haridas S."/>
            <person name="Albert R."/>
            <person name="Binder M."/>
            <person name="Bloem J."/>
            <person name="Labutti K."/>
            <person name="Salamov A."/>
            <person name="Andreopoulos B."/>
            <person name="Baker S."/>
            <person name="Barry K."/>
            <person name="Bills G."/>
            <person name="Bluhm B."/>
            <person name="Cannon C."/>
            <person name="Castanera R."/>
            <person name="Culley D."/>
            <person name="Daum C."/>
            <person name="Ezra D."/>
            <person name="Gonzalez J."/>
            <person name="Henrissat B."/>
            <person name="Kuo A."/>
            <person name="Liang C."/>
            <person name="Lipzen A."/>
            <person name="Lutzoni F."/>
            <person name="Magnuson J."/>
            <person name="Mondo S."/>
            <person name="Nolan M."/>
            <person name="Ohm R."/>
            <person name="Pangilinan J."/>
            <person name="Park H.-J."/>
            <person name="Ramirez L."/>
            <person name="Alfaro M."/>
            <person name="Sun H."/>
            <person name="Tritt A."/>
            <person name="Yoshinaga Y."/>
            <person name="Zwiers L.-H."/>
            <person name="Turgeon B."/>
            <person name="Goodwin S."/>
            <person name="Spatafora J."/>
            <person name="Crous P."/>
            <person name="Grigoriev I."/>
        </authorList>
    </citation>
    <scope>NUCLEOTIDE SEQUENCE</scope>
    <source>
        <strain evidence="7">CBS 115976</strain>
    </source>
</reference>
<keyword evidence="1" id="KW-0479">Metal-binding</keyword>
<accession>A0A6A6UP79</accession>
<dbReference type="PANTHER" id="PTHR36206:SF12">
    <property type="entry name" value="ASPERCRYPTIN BIOSYNTHESIS CLUSTER-SPECIFIC TRANSCRIPTION REGULATOR ATNN-RELATED"/>
    <property type="match status" value="1"/>
</dbReference>
<evidence type="ECO:0000256" key="4">
    <source>
        <dbReference type="ARBA" id="ARBA00023125"/>
    </source>
</evidence>
<evidence type="ECO:0000256" key="3">
    <source>
        <dbReference type="ARBA" id="ARBA00023015"/>
    </source>
</evidence>
<dbReference type="OrthoDB" id="2593732at2759"/>
<gene>
    <name evidence="7" type="ORF">BT63DRAFT_437248</name>
</gene>
<name>A0A6A6UP79_9PEZI</name>
<evidence type="ECO:0000256" key="1">
    <source>
        <dbReference type="ARBA" id="ARBA00022723"/>
    </source>
</evidence>
<sequence>MGSRRTNGLDSVHPKCINIGIRCGGYRHLNQSPDSPVEPATSQIERSLQRLPTQNSRERSCMEYFYFKIAPRLGGYFHQSFWNQKILVLCLEEPVIRTSIVAFSSLYEITLKQETNPKDVSDPQEQFALEYYNRALRDTANGLDNLESIRVLLTSCVIFFCIDCLRKDIPVALKHIRGGLKLLQIWRERYHRALELNETSALKSDFDFIESDLVLVFSWLNMISVMFGGVSHSINNLSSSSTVRHLSGPFNNIVDARASLVDIVDQTIQIVQKFNDYSKGRAVSSNDKAMQLIVLGTYNDWKISFENMMEKDAGTWSPAVRNGANLILASWWTMKLWLEGAFFEYETEWDAFKEAFEQIAKYVETVTDDQIRFPDDESKFFCFEPIYLPALQFLVLKCRYPQLRRKGLRLLRACPQKEAIFDSRTSELLFKRVMELEEASIPGLKPGQIPKDDQLPPEEFRIQKIEMPPLPATAKGSTVNFYSKPNGPNGSWHVTAEYINMSNQSSMRLFQQKYGSWAL</sequence>
<organism evidence="7 8">
    <name type="scientific">Microthyrium microscopicum</name>
    <dbReference type="NCBI Taxonomy" id="703497"/>
    <lineage>
        <taxon>Eukaryota</taxon>
        <taxon>Fungi</taxon>
        <taxon>Dikarya</taxon>
        <taxon>Ascomycota</taxon>
        <taxon>Pezizomycotina</taxon>
        <taxon>Dothideomycetes</taxon>
        <taxon>Dothideomycetes incertae sedis</taxon>
        <taxon>Microthyriales</taxon>
        <taxon>Microthyriaceae</taxon>
        <taxon>Microthyrium</taxon>
    </lineage>
</organism>
<keyword evidence="8" id="KW-1185">Reference proteome</keyword>
<keyword evidence="6" id="KW-0539">Nucleus</keyword>
<keyword evidence="5" id="KW-0804">Transcription</keyword>
<dbReference type="Proteomes" id="UP000799302">
    <property type="component" value="Unassembled WGS sequence"/>
</dbReference>
<keyword evidence="4" id="KW-0238">DNA-binding</keyword>
<evidence type="ECO:0000256" key="5">
    <source>
        <dbReference type="ARBA" id="ARBA00023163"/>
    </source>
</evidence>
<evidence type="ECO:0008006" key="9">
    <source>
        <dbReference type="Google" id="ProtNLM"/>
    </source>
</evidence>
<keyword evidence="2" id="KW-0862">Zinc</keyword>
<evidence type="ECO:0000313" key="8">
    <source>
        <dbReference type="Proteomes" id="UP000799302"/>
    </source>
</evidence>
<proteinExistence type="predicted"/>
<evidence type="ECO:0000313" key="7">
    <source>
        <dbReference type="EMBL" id="KAF2673580.1"/>
    </source>
</evidence>
<dbReference type="EMBL" id="MU004231">
    <property type="protein sequence ID" value="KAF2673580.1"/>
    <property type="molecule type" value="Genomic_DNA"/>
</dbReference>
<dbReference type="InterPro" id="IPR052360">
    <property type="entry name" value="Transcr_Regulatory_Proteins"/>
</dbReference>